<proteinExistence type="predicted"/>
<evidence type="ECO:0000256" key="1">
    <source>
        <dbReference type="SAM" id="MobiDB-lite"/>
    </source>
</evidence>
<dbReference type="SUPFAM" id="SSF48726">
    <property type="entry name" value="Immunoglobulin"/>
    <property type="match status" value="1"/>
</dbReference>
<dbReference type="Pfam" id="PF13895">
    <property type="entry name" value="Ig_2"/>
    <property type="match status" value="1"/>
</dbReference>
<dbReference type="InterPro" id="IPR007110">
    <property type="entry name" value="Ig-like_dom"/>
</dbReference>
<keyword evidence="4" id="KW-1185">Reference proteome</keyword>
<dbReference type="Proteomes" id="UP000265020">
    <property type="component" value="Unassembled WGS sequence"/>
</dbReference>
<dbReference type="InterPro" id="IPR013783">
    <property type="entry name" value="Ig-like_fold"/>
</dbReference>
<organism evidence="3 4">
    <name type="scientific">Cyprinodon variegatus</name>
    <name type="common">Sheepshead minnow</name>
    <dbReference type="NCBI Taxonomy" id="28743"/>
    <lineage>
        <taxon>Eukaryota</taxon>
        <taxon>Metazoa</taxon>
        <taxon>Chordata</taxon>
        <taxon>Craniata</taxon>
        <taxon>Vertebrata</taxon>
        <taxon>Euteleostomi</taxon>
        <taxon>Actinopterygii</taxon>
        <taxon>Neopterygii</taxon>
        <taxon>Teleostei</taxon>
        <taxon>Neoteleostei</taxon>
        <taxon>Acanthomorphata</taxon>
        <taxon>Ovalentaria</taxon>
        <taxon>Atherinomorphae</taxon>
        <taxon>Cyprinodontiformes</taxon>
        <taxon>Cyprinodontidae</taxon>
        <taxon>Cyprinodon</taxon>
    </lineage>
</organism>
<protein>
    <recommendedName>
        <fullName evidence="2">Ig-like domain-containing protein</fullName>
    </recommendedName>
</protein>
<accession>A0A3Q2CV15</accession>
<name>A0A3Q2CV15_CYPVA</name>
<evidence type="ECO:0000313" key="3">
    <source>
        <dbReference type="Ensembl" id="ENSCVAP00000009641.1"/>
    </source>
</evidence>
<reference evidence="3" key="1">
    <citation type="submission" date="2025-08" db="UniProtKB">
        <authorList>
            <consortium name="Ensembl"/>
        </authorList>
    </citation>
    <scope>IDENTIFICATION</scope>
</reference>
<dbReference type="PROSITE" id="PS50835">
    <property type="entry name" value="IG_LIKE"/>
    <property type="match status" value="1"/>
</dbReference>
<dbReference type="AlphaFoldDB" id="A0A3Q2CV15"/>
<dbReference type="GeneTree" id="ENSGT01030000234785"/>
<reference evidence="3" key="2">
    <citation type="submission" date="2025-09" db="UniProtKB">
        <authorList>
            <consortium name="Ensembl"/>
        </authorList>
    </citation>
    <scope>IDENTIFICATION</scope>
</reference>
<evidence type="ECO:0000313" key="4">
    <source>
        <dbReference type="Proteomes" id="UP000265020"/>
    </source>
</evidence>
<feature type="region of interest" description="Disordered" evidence="1">
    <location>
        <begin position="100"/>
        <end position="140"/>
    </location>
</feature>
<feature type="domain" description="Ig-like" evidence="2">
    <location>
        <begin position="7"/>
        <end position="97"/>
    </location>
</feature>
<dbReference type="OMA" id="KPSACRQ"/>
<feature type="compositionally biased region" description="Low complexity" evidence="1">
    <location>
        <begin position="109"/>
        <end position="118"/>
    </location>
</feature>
<dbReference type="Gene3D" id="2.60.40.10">
    <property type="entry name" value="Immunoglobulins"/>
    <property type="match status" value="1"/>
</dbReference>
<dbReference type="Ensembl" id="ENSCVAT00000016105.1">
    <property type="protein sequence ID" value="ENSCVAP00000009641.1"/>
    <property type="gene ID" value="ENSCVAG00000011636.1"/>
</dbReference>
<dbReference type="InterPro" id="IPR036179">
    <property type="entry name" value="Ig-like_dom_sf"/>
</dbReference>
<evidence type="ECO:0000259" key="2">
    <source>
        <dbReference type="PROSITE" id="PS50835"/>
    </source>
</evidence>
<sequence length="140" mass="15630">APILPKPSITIEPAGVITFGELVTITCSISTQLLNGSFTLQRRKPNYRYVYNSNFYDMKSQLSSTNSSIFRFLEVSSNHEGYYRCYYKKAVTIRTLTSPFSDVHKHGSKPSSTSTKPSACRQPVNPPGSPFCRSAHSPEQ</sequence>